<dbReference type="Proteomes" id="UP000828390">
    <property type="component" value="Unassembled WGS sequence"/>
</dbReference>
<reference evidence="1" key="1">
    <citation type="journal article" date="2019" name="bioRxiv">
        <title>The Genome of the Zebra Mussel, Dreissena polymorpha: A Resource for Invasive Species Research.</title>
        <authorList>
            <person name="McCartney M.A."/>
            <person name="Auch B."/>
            <person name="Kono T."/>
            <person name="Mallez S."/>
            <person name="Zhang Y."/>
            <person name="Obille A."/>
            <person name="Becker A."/>
            <person name="Abrahante J.E."/>
            <person name="Garbe J."/>
            <person name="Badalamenti J.P."/>
            <person name="Herman A."/>
            <person name="Mangelson H."/>
            <person name="Liachko I."/>
            <person name="Sullivan S."/>
            <person name="Sone E.D."/>
            <person name="Koren S."/>
            <person name="Silverstein K.A.T."/>
            <person name="Beckman K.B."/>
            <person name="Gohl D.M."/>
        </authorList>
    </citation>
    <scope>NUCLEOTIDE SEQUENCE</scope>
    <source>
        <strain evidence="1">Duluth1</strain>
        <tissue evidence="1">Whole animal</tissue>
    </source>
</reference>
<organism evidence="1 2">
    <name type="scientific">Dreissena polymorpha</name>
    <name type="common">Zebra mussel</name>
    <name type="synonym">Mytilus polymorpha</name>
    <dbReference type="NCBI Taxonomy" id="45954"/>
    <lineage>
        <taxon>Eukaryota</taxon>
        <taxon>Metazoa</taxon>
        <taxon>Spiralia</taxon>
        <taxon>Lophotrochozoa</taxon>
        <taxon>Mollusca</taxon>
        <taxon>Bivalvia</taxon>
        <taxon>Autobranchia</taxon>
        <taxon>Heteroconchia</taxon>
        <taxon>Euheterodonta</taxon>
        <taxon>Imparidentia</taxon>
        <taxon>Neoheterodontei</taxon>
        <taxon>Myida</taxon>
        <taxon>Dreissenoidea</taxon>
        <taxon>Dreissenidae</taxon>
        <taxon>Dreissena</taxon>
    </lineage>
</organism>
<comment type="caution">
    <text evidence="1">The sequence shown here is derived from an EMBL/GenBank/DDBJ whole genome shotgun (WGS) entry which is preliminary data.</text>
</comment>
<proteinExistence type="predicted"/>
<dbReference type="AlphaFoldDB" id="A0A9D4DIS6"/>
<evidence type="ECO:0000313" key="2">
    <source>
        <dbReference type="Proteomes" id="UP000828390"/>
    </source>
</evidence>
<dbReference type="EMBL" id="JAIWYP010000010">
    <property type="protein sequence ID" value="KAH3749688.1"/>
    <property type="molecule type" value="Genomic_DNA"/>
</dbReference>
<keyword evidence="2" id="KW-1185">Reference proteome</keyword>
<reference evidence="1" key="2">
    <citation type="submission" date="2020-11" db="EMBL/GenBank/DDBJ databases">
        <authorList>
            <person name="McCartney M.A."/>
            <person name="Auch B."/>
            <person name="Kono T."/>
            <person name="Mallez S."/>
            <person name="Becker A."/>
            <person name="Gohl D.M."/>
            <person name="Silverstein K.A.T."/>
            <person name="Koren S."/>
            <person name="Bechman K.B."/>
            <person name="Herman A."/>
            <person name="Abrahante J.E."/>
            <person name="Garbe J."/>
        </authorList>
    </citation>
    <scope>NUCLEOTIDE SEQUENCE</scope>
    <source>
        <strain evidence="1">Duluth1</strain>
        <tissue evidence="1">Whole animal</tissue>
    </source>
</reference>
<protein>
    <submittedName>
        <fullName evidence="1">Uncharacterized protein</fullName>
    </submittedName>
</protein>
<name>A0A9D4DIS6_DREPO</name>
<evidence type="ECO:0000313" key="1">
    <source>
        <dbReference type="EMBL" id="KAH3749688.1"/>
    </source>
</evidence>
<sequence length="89" mass="9813">MTAFFLVHIPLVSNDALIFQDEFAKAGHVCNTFSSFPVADGALDFFTTQICASNNKVRLAAMRKVTDENNCHASVSAVTKLNSREYIKL</sequence>
<accession>A0A9D4DIS6</accession>
<gene>
    <name evidence="1" type="ORF">DPMN_184194</name>
</gene>